<feature type="region of interest" description="Disordered" evidence="11">
    <location>
        <begin position="107"/>
        <end position="126"/>
    </location>
</feature>
<keyword evidence="2 10" id="KW-0479">Metal-binding</keyword>
<feature type="domain" description="Nuclear receptor" evidence="12">
    <location>
        <begin position="31"/>
        <end position="106"/>
    </location>
</feature>
<accession>A0A226E604</accession>
<keyword evidence="5 10" id="KW-0805">Transcription regulation</keyword>
<dbReference type="OrthoDB" id="40902at2759"/>
<keyword evidence="6 10" id="KW-0238">DNA-binding</keyword>
<reference evidence="14 15" key="1">
    <citation type="submission" date="2015-12" db="EMBL/GenBank/DDBJ databases">
        <title>The genome of Folsomia candida.</title>
        <authorList>
            <person name="Faddeeva A."/>
            <person name="Derks M.F."/>
            <person name="Anvar Y."/>
            <person name="Smit S."/>
            <person name="Van Straalen N."/>
            <person name="Roelofs D."/>
        </authorList>
    </citation>
    <scope>NUCLEOTIDE SEQUENCE [LARGE SCALE GENOMIC DNA]</scope>
    <source>
        <strain evidence="14 15">VU population</strain>
        <tissue evidence="14">Whole body</tissue>
    </source>
</reference>
<dbReference type="SUPFAM" id="SSF57716">
    <property type="entry name" value="Glucocorticoid receptor-like (DNA-binding domain)"/>
    <property type="match status" value="1"/>
</dbReference>
<comment type="subcellular location">
    <subcellularLocation>
        <location evidence="1 10">Nucleus</location>
    </subcellularLocation>
</comment>
<dbReference type="GO" id="GO:0005634">
    <property type="term" value="C:nucleus"/>
    <property type="evidence" value="ECO:0007669"/>
    <property type="project" value="UniProtKB-SubCell"/>
</dbReference>
<evidence type="ECO:0000313" key="15">
    <source>
        <dbReference type="Proteomes" id="UP000198287"/>
    </source>
</evidence>
<evidence type="ECO:0000259" key="12">
    <source>
        <dbReference type="PROSITE" id="PS51030"/>
    </source>
</evidence>
<dbReference type="STRING" id="158441.A0A226E604"/>
<keyword evidence="8 10" id="KW-0675">Receptor</keyword>
<dbReference type="SMART" id="SM00430">
    <property type="entry name" value="HOLI"/>
    <property type="match status" value="1"/>
</dbReference>
<evidence type="ECO:0000256" key="4">
    <source>
        <dbReference type="ARBA" id="ARBA00022833"/>
    </source>
</evidence>
<dbReference type="InterPro" id="IPR001723">
    <property type="entry name" value="Nuclear_hrmn_rcpt"/>
</dbReference>
<keyword evidence="3 10" id="KW-0863">Zinc-finger</keyword>
<keyword evidence="15" id="KW-1185">Reference proteome</keyword>
<protein>
    <submittedName>
        <fullName evidence="14">Nuclear receptor subfamily 2 group C member 2</fullName>
    </submittedName>
</protein>
<evidence type="ECO:0000256" key="5">
    <source>
        <dbReference type="ARBA" id="ARBA00023015"/>
    </source>
</evidence>
<evidence type="ECO:0000256" key="10">
    <source>
        <dbReference type="RuleBase" id="RU004334"/>
    </source>
</evidence>
<dbReference type="Proteomes" id="UP000198287">
    <property type="component" value="Unassembled WGS sequence"/>
</dbReference>
<dbReference type="Gene3D" id="3.30.50.10">
    <property type="entry name" value="Erythroid Transcription Factor GATA-1, subunit A"/>
    <property type="match status" value="1"/>
</dbReference>
<dbReference type="OMA" id="EMDRDHR"/>
<evidence type="ECO:0000256" key="8">
    <source>
        <dbReference type="ARBA" id="ARBA00023170"/>
    </source>
</evidence>
<feature type="compositionally biased region" description="Polar residues" evidence="11">
    <location>
        <begin position="111"/>
        <end position="126"/>
    </location>
</feature>
<dbReference type="InterPro" id="IPR001628">
    <property type="entry name" value="Znf_hrmn_rcpt"/>
</dbReference>
<evidence type="ECO:0000256" key="2">
    <source>
        <dbReference type="ARBA" id="ARBA00022723"/>
    </source>
</evidence>
<dbReference type="PROSITE" id="PS00031">
    <property type="entry name" value="NUCLEAR_REC_DBD_1"/>
    <property type="match status" value="1"/>
</dbReference>
<dbReference type="InterPro" id="IPR013088">
    <property type="entry name" value="Znf_NHR/GATA"/>
</dbReference>
<comment type="similarity">
    <text evidence="10">Belongs to the nuclear hormone receptor family.</text>
</comment>
<dbReference type="AlphaFoldDB" id="A0A226E604"/>
<comment type="caution">
    <text evidence="14">The sequence shown here is derived from an EMBL/GenBank/DDBJ whole genome shotgun (WGS) entry which is preliminary data.</text>
</comment>
<sequence>METGNITITSLSSLLDTGDKKPWITGVSPLGDICVVCGDRASGRHYGAISCEGCKGFFKRSIRKQLGYSCRGTKQCEVTKHHRNRCQYCRLQKCLQMGMRDTAVQHERKPLSNSQAQKRSESTEAALSPSSLYGTLLDGNSFNRSGYLVYDNSYQDDEESESANESDAERTNIAKAIEMISNVITENKDEESSSSSSVLSNIDKDAIIPEEWVKFEMVGPSKLPSNGLVTLDYVCETSSRLLFLSVHWAKTLPAFQALNLEAQVPIMKSVWSDLFAVGLSQYQNFLPLTSVISALLLNMQSNCTSSKLTMIAEHASKLKLFIKTVENLNLDEFEYASLKVLAVFSHDRYPQYDSTSNGIKEIQKSALKQLQDHVIATFENPAERITSILLLLPHLRGIAPAVIEDVFFSNVLGIGPTPLENLIPLMLTMKSDLSFPAPMNIETALNENSTDERSMLIND</sequence>
<dbReference type="SUPFAM" id="SSF48508">
    <property type="entry name" value="Nuclear receptor ligand-binding domain"/>
    <property type="match status" value="1"/>
</dbReference>
<evidence type="ECO:0000259" key="13">
    <source>
        <dbReference type="PROSITE" id="PS51843"/>
    </source>
</evidence>
<dbReference type="GO" id="GO:0043565">
    <property type="term" value="F:sequence-specific DNA binding"/>
    <property type="evidence" value="ECO:0007669"/>
    <property type="project" value="InterPro"/>
</dbReference>
<evidence type="ECO:0000313" key="14">
    <source>
        <dbReference type="EMBL" id="OXA53085.1"/>
    </source>
</evidence>
<keyword evidence="4 10" id="KW-0862">Zinc</keyword>
<dbReference type="PROSITE" id="PS51843">
    <property type="entry name" value="NR_LBD"/>
    <property type="match status" value="1"/>
</dbReference>
<proteinExistence type="inferred from homology"/>
<name>A0A226E604_FOLCA</name>
<dbReference type="Pfam" id="PF00104">
    <property type="entry name" value="Hormone_recep"/>
    <property type="match status" value="1"/>
</dbReference>
<dbReference type="GO" id="GO:0003700">
    <property type="term" value="F:DNA-binding transcription factor activity"/>
    <property type="evidence" value="ECO:0007669"/>
    <property type="project" value="InterPro"/>
</dbReference>
<feature type="domain" description="NR LBD" evidence="13">
    <location>
        <begin position="191"/>
        <end position="428"/>
    </location>
</feature>
<dbReference type="FunFam" id="3.30.50.10:FF:000015">
    <property type="entry name" value="Nuclear receptor subfamily 2, group C, member 1"/>
    <property type="match status" value="1"/>
</dbReference>
<keyword evidence="9 10" id="KW-0539">Nucleus</keyword>
<dbReference type="GO" id="GO:0008270">
    <property type="term" value="F:zinc ion binding"/>
    <property type="evidence" value="ECO:0007669"/>
    <property type="project" value="UniProtKB-KW"/>
</dbReference>
<dbReference type="EMBL" id="LNIX01000006">
    <property type="protein sequence ID" value="OXA53085.1"/>
    <property type="molecule type" value="Genomic_DNA"/>
</dbReference>
<dbReference type="InterPro" id="IPR000536">
    <property type="entry name" value="Nucl_hrmn_rcpt_lig-bd"/>
</dbReference>
<evidence type="ECO:0000256" key="1">
    <source>
        <dbReference type="ARBA" id="ARBA00004123"/>
    </source>
</evidence>
<dbReference type="Pfam" id="PF00105">
    <property type="entry name" value="zf-C4"/>
    <property type="match status" value="1"/>
</dbReference>
<dbReference type="Gene3D" id="1.10.565.10">
    <property type="entry name" value="Retinoid X Receptor"/>
    <property type="match status" value="1"/>
</dbReference>
<evidence type="ECO:0000256" key="3">
    <source>
        <dbReference type="ARBA" id="ARBA00022771"/>
    </source>
</evidence>
<dbReference type="PRINTS" id="PR00398">
    <property type="entry name" value="STRDHORMONER"/>
</dbReference>
<evidence type="ECO:0000256" key="11">
    <source>
        <dbReference type="SAM" id="MobiDB-lite"/>
    </source>
</evidence>
<evidence type="ECO:0000256" key="7">
    <source>
        <dbReference type="ARBA" id="ARBA00023163"/>
    </source>
</evidence>
<dbReference type="InterPro" id="IPR035500">
    <property type="entry name" value="NHR-like_dom_sf"/>
</dbReference>
<evidence type="ECO:0000256" key="9">
    <source>
        <dbReference type="ARBA" id="ARBA00023242"/>
    </source>
</evidence>
<dbReference type="InterPro" id="IPR050274">
    <property type="entry name" value="Nuclear_hormone_rcpt_NR2"/>
</dbReference>
<evidence type="ECO:0000256" key="6">
    <source>
        <dbReference type="ARBA" id="ARBA00023125"/>
    </source>
</evidence>
<organism evidence="14 15">
    <name type="scientific">Folsomia candida</name>
    <name type="common">Springtail</name>
    <dbReference type="NCBI Taxonomy" id="158441"/>
    <lineage>
        <taxon>Eukaryota</taxon>
        <taxon>Metazoa</taxon>
        <taxon>Ecdysozoa</taxon>
        <taxon>Arthropoda</taxon>
        <taxon>Hexapoda</taxon>
        <taxon>Collembola</taxon>
        <taxon>Entomobryomorpha</taxon>
        <taxon>Isotomoidea</taxon>
        <taxon>Isotomidae</taxon>
        <taxon>Proisotominae</taxon>
        <taxon>Folsomia</taxon>
    </lineage>
</organism>
<dbReference type="PANTHER" id="PTHR24083">
    <property type="entry name" value="NUCLEAR HORMONE RECEPTOR"/>
    <property type="match status" value="1"/>
</dbReference>
<keyword evidence="7 10" id="KW-0804">Transcription</keyword>
<dbReference type="SMART" id="SM00399">
    <property type="entry name" value="ZnF_C4"/>
    <property type="match status" value="1"/>
</dbReference>
<dbReference type="PRINTS" id="PR00047">
    <property type="entry name" value="STROIDFINGER"/>
</dbReference>
<gene>
    <name evidence="14" type="ORF">Fcan01_12812</name>
</gene>
<dbReference type="PROSITE" id="PS51030">
    <property type="entry name" value="NUCLEAR_REC_DBD_2"/>
    <property type="match status" value="1"/>
</dbReference>